<dbReference type="Gene3D" id="1.10.1740.10">
    <property type="match status" value="1"/>
</dbReference>
<evidence type="ECO:0000256" key="4">
    <source>
        <dbReference type="ARBA" id="ARBA00023163"/>
    </source>
</evidence>
<sequence>MPSLSRHTDETKIWIKLLNGDQAALAFFYERYADWLLKYGLSVHYNREMIRDAVQELFVNIWNRRENLSVPDSVKYYLAISLRRIILKDVINARLSTDDFSDDSVSCLYYENLADEEQEEDMHRKLQDAVRSLPARQQEVIFLRFFEKLSYEEITGITGLDYQILRNTIYRAIKTLRQVLVEKIALISFLSILPSLF</sequence>
<evidence type="ECO:0000256" key="2">
    <source>
        <dbReference type="ARBA" id="ARBA00023015"/>
    </source>
</evidence>
<dbReference type="InterPro" id="IPR013325">
    <property type="entry name" value="RNA_pol_sigma_r2"/>
</dbReference>
<comment type="similarity">
    <text evidence="1">Belongs to the sigma-70 factor family. ECF subfamily.</text>
</comment>
<dbReference type="CDD" id="cd06171">
    <property type="entry name" value="Sigma70_r4"/>
    <property type="match status" value="1"/>
</dbReference>
<keyword evidence="3" id="KW-0731">Sigma factor</keyword>
<dbReference type="GO" id="GO:0003677">
    <property type="term" value="F:DNA binding"/>
    <property type="evidence" value="ECO:0007669"/>
    <property type="project" value="InterPro"/>
</dbReference>
<evidence type="ECO:0000313" key="7">
    <source>
        <dbReference type="Proteomes" id="UP000680038"/>
    </source>
</evidence>
<protein>
    <recommendedName>
        <fullName evidence="5">RNA polymerase sigma factor 70 region 4 type 2 domain-containing protein</fullName>
    </recommendedName>
</protein>
<reference evidence="6" key="1">
    <citation type="submission" date="2021-04" db="EMBL/GenBank/DDBJ databases">
        <authorList>
            <person name="Rodrigo-Torres L."/>
            <person name="Arahal R. D."/>
            <person name="Lucena T."/>
        </authorList>
    </citation>
    <scope>NUCLEOTIDE SEQUENCE</scope>
    <source>
        <strain evidence="6">CECT 9275</strain>
    </source>
</reference>
<comment type="caution">
    <text evidence="6">The sequence shown here is derived from an EMBL/GenBank/DDBJ whole genome shotgun (WGS) entry which is preliminary data.</text>
</comment>
<proteinExistence type="inferred from homology"/>
<dbReference type="AlphaFoldDB" id="A0A916JCG4"/>
<gene>
    <name evidence="6" type="ORF">DYBT9275_02368</name>
</gene>
<dbReference type="GO" id="GO:0016987">
    <property type="term" value="F:sigma factor activity"/>
    <property type="evidence" value="ECO:0007669"/>
    <property type="project" value="UniProtKB-KW"/>
</dbReference>
<accession>A0A916JCG4</accession>
<keyword evidence="7" id="KW-1185">Reference proteome</keyword>
<dbReference type="InterPro" id="IPR014284">
    <property type="entry name" value="RNA_pol_sigma-70_dom"/>
</dbReference>
<dbReference type="Gene3D" id="1.10.10.10">
    <property type="entry name" value="Winged helix-like DNA-binding domain superfamily/Winged helix DNA-binding domain"/>
    <property type="match status" value="1"/>
</dbReference>
<keyword evidence="2" id="KW-0805">Transcription regulation</keyword>
<dbReference type="InterPro" id="IPR013249">
    <property type="entry name" value="RNA_pol_sigma70_r4_t2"/>
</dbReference>
<dbReference type="SUPFAM" id="SSF88659">
    <property type="entry name" value="Sigma3 and sigma4 domains of RNA polymerase sigma factors"/>
    <property type="match status" value="1"/>
</dbReference>
<feature type="domain" description="RNA polymerase sigma factor 70 region 4 type 2" evidence="5">
    <location>
        <begin position="124"/>
        <end position="176"/>
    </location>
</feature>
<keyword evidence="4" id="KW-0804">Transcription</keyword>
<dbReference type="NCBIfam" id="TIGR02937">
    <property type="entry name" value="sigma70-ECF"/>
    <property type="match status" value="1"/>
</dbReference>
<evidence type="ECO:0000256" key="3">
    <source>
        <dbReference type="ARBA" id="ARBA00023082"/>
    </source>
</evidence>
<evidence type="ECO:0000259" key="5">
    <source>
        <dbReference type="Pfam" id="PF08281"/>
    </source>
</evidence>
<dbReference type="SUPFAM" id="SSF88946">
    <property type="entry name" value="Sigma2 domain of RNA polymerase sigma factors"/>
    <property type="match status" value="1"/>
</dbReference>
<dbReference type="GO" id="GO:0006352">
    <property type="term" value="P:DNA-templated transcription initiation"/>
    <property type="evidence" value="ECO:0007669"/>
    <property type="project" value="InterPro"/>
</dbReference>
<evidence type="ECO:0000256" key="1">
    <source>
        <dbReference type="ARBA" id="ARBA00010641"/>
    </source>
</evidence>
<dbReference type="PANTHER" id="PTHR43133:SF46">
    <property type="entry name" value="RNA POLYMERASE SIGMA-70 FACTOR ECF SUBFAMILY"/>
    <property type="match status" value="1"/>
</dbReference>
<dbReference type="RefSeq" id="WP_215239011.1">
    <property type="nucleotide sequence ID" value="NZ_CAJRAF010000002.1"/>
</dbReference>
<dbReference type="InterPro" id="IPR013324">
    <property type="entry name" value="RNA_pol_sigma_r3/r4-like"/>
</dbReference>
<dbReference type="Proteomes" id="UP000680038">
    <property type="component" value="Unassembled WGS sequence"/>
</dbReference>
<dbReference type="Pfam" id="PF08281">
    <property type="entry name" value="Sigma70_r4_2"/>
    <property type="match status" value="1"/>
</dbReference>
<evidence type="ECO:0000313" key="6">
    <source>
        <dbReference type="EMBL" id="CAG5000023.1"/>
    </source>
</evidence>
<dbReference type="PANTHER" id="PTHR43133">
    <property type="entry name" value="RNA POLYMERASE ECF-TYPE SIGMA FACTO"/>
    <property type="match status" value="1"/>
</dbReference>
<dbReference type="InterPro" id="IPR036388">
    <property type="entry name" value="WH-like_DNA-bd_sf"/>
</dbReference>
<dbReference type="InterPro" id="IPR039425">
    <property type="entry name" value="RNA_pol_sigma-70-like"/>
</dbReference>
<dbReference type="EMBL" id="CAJRAF010000002">
    <property type="protein sequence ID" value="CAG5000023.1"/>
    <property type="molecule type" value="Genomic_DNA"/>
</dbReference>
<organism evidence="6 7">
    <name type="scientific">Dyadobacter helix</name>
    <dbReference type="NCBI Taxonomy" id="2822344"/>
    <lineage>
        <taxon>Bacteria</taxon>
        <taxon>Pseudomonadati</taxon>
        <taxon>Bacteroidota</taxon>
        <taxon>Cytophagia</taxon>
        <taxon>Cytophagales</taxon>
        <taxon>Spirosomataceae</taxon>
        <taxon>Dyadobacter</taxon>
    </lineage>
</organism>
<name>A0A916JCG4_9BACT</name>